<evidence type="ECO:0000313" key="2">
    <source>
        <dbReference type="EMBL" id="KAK9920106.1"/>
    </source>
</evidence>
<gene>
    <name evidence="2" type="ORF">M0R45_028667</name>
</gene>
<evidence type="ECO:0000313" key="3">
    <source>
        <dbReference type="Proteomes" id="UP001457282"/>
    </source>
</evidence>
<reference evidence="2 3" key="1">
    <citation type="journal article" date="2023" name="G3 (Bethesda)">
        <title>A chromosome-length genome assembly and annotation of blackberry (Rubus argutus, cv. 'Hillquist').</title>
        <authorList>
            <person name="Bruna T."/>
            <person name="Aryal R."/>
            <person name="Dudchenko O."/>
            <person name="Sargent D.J."/>
            <person name="Mead D."/>
            <person name="Buti M."/>
            <person name="Cavallini A."/>
            <person name="Hytonen T."/>
            <person name="Andres J."/>
            <person name="Pham M."/>
            <person name="Weisz D."/>
            <person name="Mascagni F."/>
            <person name="Usai G."/>
            <person name="Natali L."/>
            <person name="Bassil N."/>
            <person name="Fernandez G.E."/>
            <person name="Lomsadze A."/>
            <person name="Armour M."/>
            <person name="Olukolu B."/>
            <person name="Poorten T."/>
            <person name="Britton C."/>
            <person name="Davik J."/>
            <person name="Ashrafi H."/>
            <person name="Aiden E.L."/>
            <person name="Borodovsky M."/>
            <person name="Worthington M."/>
        </authorList>
    </citation>
    <scope>NUCLEOTIDE SEQUENCE [LARGE SCALE GENOMIC DNA]</scope>
    <source>
        <strain evidence="2">PI 553951</strain>
    </source>
</reference>
<evidence type="ECO:0000256" key="1">
    <source>
        <dbReference type="SAM" id="SignalP"/>
    </source>
</evidence>
<organism evidence="2 3">
    <name type="scientific">Rubus argutus</name>
    <name type="common">Southern blackberry</name>
    <dbReference type="NCBI Taxonomy" id="59490"/>
    <lineage>
        <taxon>Eukaryota</taxon>
        <taxon>Viridiplantae</taxon>
        <taxon>Streptophyta</taxon>
        <taxon>Embryophyta</taxon>
        <taxon>Tracheophyta</taxon>
        <taxon>Spermatophyta</taxon>
        <taxon>Magnoliopsida</taxon>
        <taxon>eudicotyledons</taxon>
        <taxon>Gunneridae</taxon>
        <taxon>Pentapetalae</taxon>
        <taxon>rosids</taxon>
        <taxon>fabids</taxon>
        <taxon>Rosales</taxon>
        <taxon>Rosaceae</taxon>
        <taxon>Rosoideae</taxon>
        <taxon>Rosoideae incertae sedis</taxon>
        <taxon>Rubus</taxon>
    </lineage>
</organism>
<protein>
    <submittedName>
        <fullName evidence="2">Uncharacterized protein</fullName>
    </submittedName>
</protein>
<name>A0AAW1W823_RUBAR</name>
<sequence length="332" mass="36305">MSLRKMLKVSLLMLLAMALAATTVHARLDLFGQLHTSKNQPKPNSEEVQVLVKGSGAIPYTECINTCDICFCTLKWPPESNMCICGDNSKSKKPTSAVQEVESSSSKVKSKIMPYSECTEKCKYVCACTPIWPPELSTCICSDEVEELHKELDLLPKPLEKSGGGFMPYPECIKKCDECTTCTKIYPIEKAWCYCGKNTISNSNKPAIQNSEGVLQMLAKGKGKSNVDNEPSGAIPYTECMNTCDLCFCTRKWPPESNMCICGDNSKSKKLTAAVQKLESSSSIVKSEVLPYTECIKSCKHVCACTLIYPPELSTCVCSDLIESTAPKAVGS</sequence>
<comment type="caution">
    <text evidence="2">The sequence shown here is derived from an EMBL/GenBank/DDBJ whole genome shotgun (WGS) entry which is preliminary data.</text>
</comment>
<keyword evidence="1" id="KW-0732">Signal</keyword>
<dbReference type="AlphaFoldDB" id="A0AAW1W823"/>
<feature type="signal peptide" evidence="1">
    <location>
        <begin position="1"/>
        <end position="26"/>
    </location>
</feature>
<dbReference type="Proteomes" id="UP001457282">
    <property type="component" value="Unassembled WGS sequence"/>
</dbReference>
<accession>A0AAW1W823</accession>
<keyword evidence="3" id="KW-1185">Reference proteome</keyword>
<dbReference type="EMBL" id="JBEDUW010000006">
    <property type="protein sequence ID" value="KAK9920106.1"/>
    <property type="molecule type" value="Genomic_DNA"/>
</dbReference>
<proteinExistence type="predicted"/>
<feature type="chain" id="PRO_5043598348" evidence="1">
    <location>
        <begin position="27"/>
        <end position="332"/>
    </location>
</feature>